<dbReference type="SUPFAM" id="SSF55486">
    <property type="entry name" value="Metalloproteases ('zincins'), catalytic domain"/>
    <property type="match status" value="1"/>
</dbReference>
<dbReference type="RefSeq" id="WP_041504999.1">
    <property type="nucleotide sequence ID" value="NZ_JPIU01000037.1"/>
</dbReference>
<dbReference type="EMBL" id="JPIU01000037">
    <property type="protein sequence ID" value="KIO45982.1"/>
    <property type="molecule type" value="Genomic_DNA"/>
</dbReference>
<protein>
    <recommendedName>
        <fullName evidence="3">Substrate import-associated zinc metallohydrolase lipoprotein</fullName>
    </recommendedName>
</protein>
<dbReference type="AlphaFoldDB" id="A0A0C3NIJ4"/>
<reference evidence="1 2" key="1">
    <citation type="submission" date="2014-07" db="EMBL/GenBank/DDBJ databases">
        <title>Porphyromonadaceae bacterium OUH 308042 = ATCC BAA-2681 = DSM 28342 draft genome.</title>
        <authorList>
            <person name="Sydenham T.V."/>
            <person name="Hasman H."/>
            <person name="Justensen U.S."/>
        </authorList>
    </citation>
    <scope>NUCLEOTIDE SEQUENCE [LARGE SCALE GENOMIC DNA]</scope>
    <source>
        <strain evidence="1 2">OUH 308042</strain>
    </source>
</reference>
<gene>
    <name evidence="1" type="ORF">BA92_05945</name>
</gene>
<dbReference type="Gene3D" id="3.40.390.70">
    <property type="match status" value="1"/>
</dbReference>
<dbReference type="Proteomes" id="UP000031980">
    <property type="component" value="Unassembled WGS sequence"/>
</dbReference>
<keyword evidence="2" id="KW-1185">Reference proteome</keyword>
<comment type="caution">
    <text evidence="1">The sequence shown here is derived from an EMBL/GenBank/DDBJ whole genome shotgun (WGS) entry which is preliminary data.</text>
</comment>
<dbReference type="Pfam" id="PF15890">
    <property type="entry name" value="Peptidase_Mx1"/>
    <property type="match status" value="1"/>
</dbReference>
<dbReference type="PROSITE" id="PS51257">
    <property type="entry name" value="PROKAR_LIPOPROTEIN"/>
    <property type="match status" value="1"/>
</dbReference>
<dbReference type="InterPro" id="IPR030890">
    <property type="entry name" value="LP_HExxH_w_TonB"/>
</dbReference>
<organism evidence="1 2">
    <name type="scientific">Sanguibacteroides justesenii</name>
    <dbReference type="NCBI Taxonomy" id="1547597"/>
    <lineage>
        <taxon>Bacteria</taxon>
        <taxon>Pseudomonadati</taxon>
        <taxon>Bacteroidota</taxon>
        <taxon>Bacteroidia</taxon>
        <taxon>Bacteroidales</taxon>
        <taxon>Porphyromonadaceae</taxon>
        <taxon>Sanguibacteroides</taxon>
    </lineage>
</organism>
<accession>A0A0C3NIJ4</accession>
<proteinExistence type="predicted"/>
<evidence type="ECO:0000313" key="1">
    <source>
        <dbReference type="EMBL" id="KIO45982.1"/>
    </source>
</evidence>
<evidence type="ECO:0008006" key="3">
    <source>
        <dbReference type="Google" id="ProtNLM"/>
    </source>
</evidence>
<evidence type="ECO:0000313" key="2">
    <source>
        <dbReference type="Proteomes" id="UP000031980"/>
    </source>
</evidence>
<dbReference type="OrthoDB" id="1113652at2"/>
<sequence>MKTKIFFALLFVVSVLTGCSDNDSLLPSEEELFPTKTNTELDKQLNELFRPYNTIVEYRYIKNLIPDDWYYIYPVEEELVVPMAEFLKAYWIGPLEAGSSREFVVKNFPRMILLIGSSAYNMDGTRVTGQAEGGTLIRFTEVNDYNIEKEKWISGQLETAFHEYAHILHQTFGFPDDYRDITPDSYTKGGWKSLKLKDAIKLGMVSNYACSAPEEDFAELFYFWIVSPYADLEYVFNEQPTGGLKPSQVQDVVEMNAGRRIIQKKLLTMEKYLQRIGVDLQNIRNDLQHRLGHEE</sequence>
<dbReference type="NCBIfam" id="TIGR04549">
    <property type="entry name" value="LP_HExxH_w_tonB"/>
    <property type="match status" value="1"/>
</dbReference>
<name>A0A0C3NIJ4_9PORP</name>